<dbReference type="EMBL" id="CAEZST010000018">
    <property type="protein sequence ID" value="CAB4549858.1"/>
    <property type="molecule type" value="Genomic_DNA"/>
</dbReference>
<accession>A0A6J6EPN6</accession>
<dbReference type="EMBL" id="CAEZTO010000043">
    <property type="protein sequence ID" value="CAB4578462.1"/>
    <property type="molecule type" value="Genomic_DNA"/>
</dbReference>
<sequence>MSVSGDFFQFIDGDLLPLDAALDDSLTVADSFLLQNGSARAIMRHFTRFAGSIQDERTLRQVPGFLASAVALLPPEGDWFPRIEFRLSQPEGQRLFLRMRTAPERTETCRLWSIDEPDPRANPLVKGPDLATCQQLRRAANLHGADEAVILAADGAISDGALSSILWWEDQTLVGPDDSTPWLPSITRELVFELAEQAGYQTHQRRARPEELADCEVWSLSALQGVRAVSSWGEIRLADSHMLSPFRKRLGLLATPLPTPEEVIEHFASL</sequence>
<reference evidence="2" key="1">
    <citation type="submission" date="2020-05" db="EMBL/GenBank/DDBJ databases">
        <authorList>
            <person name="Chiriac C."/>
            <person name="Salcher M."/>
            <person name="Ghai R."/>
            <person name="Kavagutti S V."/>
        </authorList>
    </citation>
    <scope>NUCLEOTIDE SEQUENCE</scope>
</reference>
<dbReference type="AlphaFoldDB" id="A0A6J6EPN6"/>
<dbReference type="Pfam" id="PF01063">
    <property type="entry name" value="Aminotran_4"/>
    <property type="match status" value="1"/>
</dbReference>
<dbReference type="Gene3D" id="3.20.10.10">
    <property type="entry name" value="D-amino Acid Aminotransferase, subunit A, domain 2"/>
    <property type="match status" value="1"/>
</dbReference>
<organism evidence="2">
    <name type="scientific">freshwater metagenome</name>
    <dbReference type="NCBI Taxonomy" id="449393"/>
    <lineage>
        <taxon>unclassified sequences</taxon>
        <taxon>metagenomes</taxon>
        <taxon>ecological metagenomes</taxon>
    </lineage>
</organism>
<dbReference type="InterPro" id="IPR036038">
    <property type="entry name" value="Aminotransferase-like"/>
</dbReference>
<dbReference type="GO" id="GO:0003824">
    <property type="term" value="F:catalytic activity"/>
    <property type="evidence" value="ECO:0007669"/>
    <property type="project" value="InterPro"/>
</dbReference>
<dbReference type="SUPFAM" id="SSF56752">
    <property type="entry name" value="D-aminoacid aminotransferase-like PLP-dependent enzymes"/>
    <property type="match status" value="1"/>
</dbReference>
<proteinExistence type="predicted"/>
<protein>
    <submittedName>
        <fullName evidence="2">Unannotated protein</fullName>
    </submittedName>
</protein>
<gene>
    <name evidence="1" type="ORF">UFOPK1503_00958</name>
    <name evidence="2" type="ORF">UFOPK1693_01159</name>
</gene>
<name>A0A6J6EPN6_9ZZZZ</name>
<dbReference type="InterPro" id="IPR001544">
    <property type="entry name" value="Aminotrans_IV"/>
</dbReference>
<evidence type="ECO:0000313" key="1">
    <source>
        <dbReference type="EMBL" id="CAB4549858.1"/>
    </source>
</evidence>
<evidence type="ECO:0000313" key="2">
    <source>
        <dbReference type="EMBL" id="CAB4578462.1"/>
    </source>
</evidence>
<dbReference type="InterPro" id="IPR043132">
    <property type="entry name" value="BCAT-like_C"/>
</dbReference>